<keyword evidence="6" id="KW-1133">Transmembrane helix</keyword>
<dbReference type="PANTHER" id="PTHR45624:SF24">
    <property type="entry name" value="MITOCHONDRIAL SUBSTRATE CARRIER FAMILY PROTEIN G"/>
    <property type="match status" value="1"/>
</dbReference>
<keyword evidence="4 9" id="KW-0812">Transmembrane</keyword>
<dbReference type="Gene3D" id="1.50.40.10">
    <property type="entry name" value="Mitochondrial carrier domain"/>
    <property type="match status" value="1"/>
</dbReference>
<keyword evidence="8 9" id="KW-0472">Membrane</keyword>
<dbReference type="Pfam" id="PF00153">
    <property type="entry name" value="Mito_carr"/>
    <property type="match status" value="1"/>
</dbReference>
<evidence type="ECO:0000256" key="3">
    <source>
        <dbReference type="ARBA" id="ARBA00022448"/>
    </source>
</evidence>
<dbReference type="PROSITE" id="PS50920">
    <property type="entry name" value="SOLCAR"/>
    <property type="match status" value="1"/>
</dbReference>
<dbReference type="Proteomes" id="UP000075714">
    <property type="component" value="Unassembled WGS sequence"/>
</dbReference>
<evidence type="ECO:0000256" key="2">
    <source>
        <dbReference type="ARBA" id="ARBA00006375"/>
    </source>
</evidence>
<protein>
    <submittedName>
        <fullName evidence="11">Uncharacterized protein</fullName>
    </submittedName>
</protein>
<evidence type="ECO:0000313" key="11">
    <source>
        <dbReference type="EMBL" id="KXZ45758.1"/>
    </source>
</evidence>
<dbReference type="InterPro" id="IPR018108">
    <property type="entry name" value="MCP_transmembrane"/>
</dbReference>
<dbReference type="SUPFAM" id="SSF103506">
    <property type="entry name" value="Mitochondrial carrier"/>
    <property type="match status" value="1"/>
</dbReference>
<keyword evidence="3 10" id="KW-0813">Transport</keyword>
<dbReference type="AlphaFoldDB" id="A0A150G7F2"/>
<evidence type="ECO:0000256" key="6">
    <source>
        <dbReference type="ARBA" id="ARBA00022989"/>
    </source>
</evidence>
<dbReference type="STRING" id="33097.A0A150G7F2"/>
<keyword evidence="12" id="KW-1185">Reference proteome</keyword>
<reference evidence="12" key="1">
    <citation type="journal article" date="2016" name="Nat. Commun.">
        <title>The Gonium pectorale genome demonstrates co-option of cell cycle regulation during the evolution of multicellularity.</title>
        <authorList>
            <person name="Hanschen E.R."/>
            <person name="Marriage T.N."/>
            <person name="Ferris P.J."/>
            <person name="Hamaji T."/>
            <person name="Toyoda A."/>
            <person name="Fujiyama A."/>
            <person name="Neme R."/>
            <person name="Noguchi H."/>
            <person name="Minakuchi Y."/>
            <person name="Suzuki M."/>
            <person name="Kawai-Toyooka H."/>
            <person name="Smith D.R."/>
            <person name="Sparks H."/>
            <person name="Anderson J."/>
            <person name="Bakaric R."/>
            <person name="Luria V."/>
            <person name="Karger A."/>
            <person name="Kirschner M.W."/>
            <person name="Durand P.M."/>
            <person name="Michod R.E."/>
            <person name="Nozaki H."/>
            <person name="Olson B.J."/>
        </authorList>
    </citation>
    <scope>NUCLEOTIDE SEQUENCE [LARGE SCALE GENOMIC DNA]</scope>
    <source>
        <strain evidence="12">NIES-2863</strain>
    </source>
</reference>
<gene>
    <name evidence="11" type="ORF">GPECTOR_51g744</name>
</gene>
<dbReference type="GO" id="GO:0022857">
    <property type="term" value="F:transmembrane transporter activity"/>
    <property type="evidence" value="ECO:0007669"/>
    <property type="project" value="TreeGrafter"/>
</dbReference>
<accession>A0A150G7F2</accession>
<comment type="similarity">
    <text evidence="2 10">Belongs to the mitochondrial carrier (TC 2.A.29) family.</text>
</comment>
<dbReference type="InterPro" id="IPR023395">
    <property type="entry name" value="MCP_dom_sf"/>
</dbReference>
<keyword evidence="5" id="KW-0677">Repeat</keyword>
<name>A0A150G7F2_GONPE</name>
<comment type="caution">
    <text evidence="11">The sequence shown here is derived from an EMBL/GenBank/DDBJ whole genome shotgun (WGS) entry which is preliminary data.</text>
</comment>
<comment type="subcellular location">
    <subcellularLocation>
        <location evidence="1">Mitochondrion membrane</location>
        <topology evidence="1">Multi-pass membrane protein</topology>
    </subcellularLocation>
</comment>
<evidence type="ECO:0000256" key="10">
    <source>
        <dbReference type="RuleBase" id="RU000488"/>
    </source>
</evidence>
<evidence type="ECO:0000256" key="1">
    <source>
        <dbReference type="ARBA" id="ARBA00004225"/>
    </source>
</evidence>
<sequence length="90" mass="10064">MHRMRGIGGITYWLAIFPVDCIKSAMQTDAINPAQRKYTDIRTTARLLWAEGGVKRFYKGFTPCLIRAAPANGVMLLTVDKVTAFLNRSS</sequence>
<evidence type="ECO:0000256" key="5">
    <source>
        <dbReference type="ARBA" id="ARBA00022737"/>
    </source>
</evidence>
<evidence type="ECO:0000256" key="8">
    <source>
        <dbReference type="ARBA" id="ARBA00023136"/>
    </source>
</evidence>
<organism evidence="11 12">
    <name type="scientific">Gonium pectorale</name>
    <name type="common">Green alga</name>
    <dbReference type="NCBI Taxonomy" id="33097"/>
    <lineage>
        <taxon>Eukaryota</taxon>
        <taxon>Viridiplantae</taxon>
        <taxon>Chlorophyta</taxon>
        <taxon>core chlorophytes</taxon>
        <taxon>Chlorophyceae</taxon>
        <taxon>CS clade</taxon>
        <taxon>Chlamydomonadales</taxon>
        <taxon>Volvocaceae</taxon>
        <taxon>Gonium</taxon>
    </lineage>
</organism>
<dbReference type="OrthoDB" id="14252at2759"/>
<evidence type="ECO:0000256" key="7">
    <source>
        <dbReference type="ARBA" id="ARBA00023128"/>
    </source>
</evidence>
<evidence type="ECO:0000313" key="12">
    <source>
        <dbReference type="Proteomes" id="UP000075714"/>
    </source>
</evidence>
<dbReference type="EMBL" id="LSYV01000052">
    <property type="protein sequence ID" value="KXZ45758.1"/>
    <property type="molecule type" value="Genomic_DNA"/>
</dbReference>
<evidence type="ECO:0000256" key="9">
    <source>
        <dbReference type="PROSITE-ProRule" id="PRU00282"/>
    </source>
</evidence>
<proteinExistence type="inferred from homology"/>
<feature type="repeat" description="Solcar" evidence="9">
    <location>
        <begin position="1"/>
        <end position="85"/>
    </location>
</feature>
<evidence type="ECO:0000256" key="4">
    <source>
        <dbReference type="ARBA" id="ARBA00022692"/>
    </source>
</evidence>
<dbReference type="InterPro" id="IPR050567">
    <property type="entry name" value="Mitochondrial_Carrier"/>
</dbReference>
<dbReference type="GO" id="GO:0031966">
    <property type="term" value="C:mitochondrial membrane"/>
    <property type="evidence" value="ECO:0007669"/>
    <property type="project" value="UniProtKB-SubCell"/>
</dbReference>
<keyword evidence="7" id="KW-0496">Mitochondrion</keyword>
<dbReference type="PANTHER" id="PTHR45624">
    <property type="entry name" value="MITOCHONDRIAL BASIC AMINO ACIDS TRANSPORTER-RELATED"/>
    <property type="match status" value="1"/>
</dbReference>